<dbReference type="Pfam" id="PF09344">
    <property type="entry name" value="Cas_CT1975"/>
    <property type="match status" value="1"/>
</dbReference>
<accession>A0ABR6P683</accession>
<keyword evidence="2" id="KW-1185">Reference proteome</keyword>
<dbReference type="EMBL" id="JACHEZ010000009">
    <property type="protein sequence ID" value="MBB6030777.1"/>
    <property type="molecule type" value="Genomic_DNA"/>
</dbReference>
<name>A0ABR6P683_9DEIN</name>
<dbReference type="NCBIfam" id="TIGR01869">
    <property type="entry name" value="casC_Cse4"/>
    <property type="match status" value="1"/>
</dbReference>
<comment type="caution">
    <text evidence="1">The sequence shown here is derived from an EMBL/GenBank/DDBJ whole genome shotgun (WGS) entry which is preliminary data.</text>
</comment>
<dbReference type="Proteomes" id="UP000587579">
    <property type="component" value="Unassembled WGS sequence"/>
</dbReference>
<sequence>MEVHVLQNVAPANLNRDDTGSPKSAMFGGFRRARVSSQSQKRAVREAFPGHLPVDNLAVRTKKLLSKLVEKLAAHGKAEEDAKVAAKAVLEGVGLGIKNDSTEYLLFIGNEEVDRIADLILEYWDELQELGRQSSSEEGKAKKKAAKAKVPDALKKALESVFDGGRAIDLALFGRMLADRPEWNVDAAAQVAHAISTHKVDREFDFYTAVDDLSPKDETGAGMMGDVEFYSATLYRYANVNLEKLAENLQGDRELVLRGLRAFLQSFVDTLPSGKQNTFAAHNPPDFVVVTVREGGPRNLANAFAKPVWRGREGLVASSVAALDEYMGKINRAYGGTKSSAHFLNLSTAKPSRAGREHPSLTDLLDAVMKDVEELVEVT</sequence>
<organism evidence="1 2">
    <name type="scientific">Oceanithermus desulfurans</name>
    <dbReference type="NCBI Taxonomy" id="227924"/>
    <lineage>
        <taxon>Bacteria</taxon>
        <taxon>Thermotogati</taxon>
        <taxon>Deinococcota</taxon>
        <taxon>Deinococci</taxon>
        <taxon>Thermales</taxon>
        <taxon>Thermaceae</taxon>
        <taxon>Oceanithermus</taxon>
    </lineage>
</organism>
<proteinExistence type="predicted"/>
<gene>
    <name evidence="1" type="ORF">HNQ05_002171</name>
</gene>
<reference evidence="1 2" key="1">
    <citation type="submission" date="2020-08" db="EMBL/GenBank/DDBJ databases">
        <title>Genomic Encyclopedia of Type Strains, Phase IV (KMG-IV): sequencing the most valuable type-strain genomes for metagenomic binning, comparative biology and taxonomic classification.</title>
        <authorList>
            <person name="Goeker M."/>
        </authorList>
    </citation>
    <scope>NUCLEOTIDE SEQUENCE [LARGE SCALE GENOMIC DNA]</scope>
    <source>
        <strain evidence="1 2">DSM 15757</strain>
    </source>
</reference>
<protein>
    <submittedName>
        <fullName evidence="1">CRISPR system Cascade subunit CasC</fullName>
    </submittedName>
</protein>
<evidence type="ECO:0000313" key="1">
    <source>
        <dbReference type="EMBL" id="MBB6030777.1"/>
    </source>
</evidence>
<evidence type="ECO:0000313" key="2">
    <source>
        <dbReference type="Proteomes" id="UP000587579"/>
    </source>
</evidence>
<dbReference type="InterPro" id="IPR010148">
    <property type="entry name" value="CRISPR-assoc_prot_CT1975"/>
</dbReference>